<dbReference type="Proteomes" id="UP000542813">
    <property type="component" value="Unassembled WGS sequence"/>
</dbReference>
<feature type="region of interest" description="Disordered" evidence="1">
    <location>
        <begin position="104"/>
        <end position="211"/>
    </location>
</feature>
<dbReference type="AlphaFoldDB" id="A0A7W9GSK8"/>
<organism evidence="2 3">
    <name type="scientific">Jiangella mangrovi</name>
    <dbReference type="NCBI Taxonomy" id="1524084"/>
    <lineage>
        <taxon>Bacteria</taxon>
        <taxon>Bacillati</taxon>
        <taxon>Actinomycetota</taxon>
        <taxon>Actinomycetes</taxon>
        <taxon>Jiangellales</taxon>
        <taxon>Jiangellaceae</taxon>
        <taxon>Jiangella</taxon>
    </lineage>
</organism>
<dbReference type="RefSeq" id="WP_184824555.1">
    <property type="nucleotide sequence ID" value="NZ_JACHMM010000001.1"/>
</dbReference>
<feature type="compositionally biased region" description="Basic residues" evidence="1">
    <location>
        <begin position="185"/>
        <end position="196"/>
    </location>
</feature>
<accession>A0A7W9GSK8</accession>
<evidence type="ECO:0000313" key="3">
    <source>
        <dbReference type="Proteomes" id="UP000542813"/>
    </source>
</evidence>
<proteinExistence type="predicted"/>
<dbReference type="EMBL" id="JACHMM010000001">
    <property type="protein sequence ID" value="MBB5789290.1"/>
    <property type="molecule type" value="Genomic_DNA"/>
</dbReference>
<feature type="compositionally biased region" description="Acidic residues" evidence="1">
    <location>
        <begin position="116"/>
        <end position="145"/>
    </location>
</feature>
<reference evidence="2 3" key="1">
    <citation type="submission" date="2020-08" db="EMBL/GenBank/DDBJ databases">
        <title>Sequencing the genomes of 1000 actinobacteria strains.</title>
        <authorList>
            <person name="Klenk H.-P."/>
        </authorList>
    </citation>
    <scope>NUCLEOTIDE SEQUENCE [LARGE SCALE GENOMIC DNA]</scope>
    <source>
        <strain evidence="2 3">DSM 102122</strain>
    </source>
</reference>
<gene>
    <name evidence="2" type="ORF">HD601_003865</name>
</gene>
<evidence type="ECO:0000313" key="2">
    <source>
        <dbReference type="EMBL" id="MBB5789290.1"/>
    </source>
</evidence>
<sequence length="211" mass="22702">MNTATRVAAAAASGYILGRRKRLKLAIAVGSMLAGKRLATDPKGMLRQANELIESRPELAKLSDQVRTTLFMAARGAAVGVVSNRINAVSDSIRDRSDLLTGAVTDKVPIGRGSDEADERESDENEPDERDTDEREADEREPEDTKDERPRPRKRPAKKAASSRSDAPARKRTAAKKTTATKKTAAAKKTAKKSATKKSASSGRTRSGSRG</sequence>
<protein>
    <submittedName>
        <fullName evidence="2">Outer membrane biosynthesis protein TonB</fullName>
    </submittedName>
</protein>
<feature type="compositionally biased region" description="Low complexity" evidence="1">
    <location>
        <begin position="197"/>
        <end position="211"/>
    </location>
</feature>
<comment type="caution">
    <text evidence="2">The sequence shown here is derived from an EMBL/GenBank/DDBJ whole genome shotgun (WGS) entry which is preliminary data.</text>
</comment>
<name>A0A7W9GSK8_9ACTN</name>
<evidence type="ECO:0000256" key="1">
    <source>
        <dbReference type="SAM" id="MobiDB-lite"/>
    </source>
</evidence>
<keyword evidence="3" id="KW-1185">Reference proteome</keyword>